<gene>
    <name evidence="1" type="ORF">E5336_10805</name>
</gene>
<protein>
    <submittedName>
        <fullName evidence="1">RluA family pseudouridine synthase</fullName>
    </submittedName>
</protein>
<dbReference type="EMBL" id="SRYG01000026">
    <property type="protein sequence ID" value="TGY64981.1"/>
    <property type="molecule type" value="Genomic_DNA"/>
</dbReference>
<sequence>MTTFHVQPDGRVLVRPDQSMTIATWLDTFKISKAAQKNIVLPSSIHPNRPFSVTLKRFDSPVWHEQEARIVYEDDTCLVAYKPAGSLVHDDGSGACTLEDGVNAYLARQGFPFRAKACHRLDVETCGLVLFCKIPFLQSFYDAQFRDQTIQKEYYLITQGRPKQNQQIVELAIARDRHDARKMIARPGGKEATTIFQTLRADGGFALLKARIVHGRKHQIRLHAAQSGFPIVNDPLYNPNKKHGVLLLQCFHLGFVSAQNKQKTDIEVGLDPSLARFAQVHMQGVPHLGQDVLDLENGF</sequence>
<proteinExistence type="predicted"/>
<dbReference type="Proteomes" id="UP000308836">
    <property type="component" value="Unassembled WGS sequence"/>
</dbReference>
<reference evidence="1" key="1">
    <citation type="submission" date="2019-04" db="EMBL/GenBank/DDBJ databases">
        <title>Microbes associate with the intestines of laboratory mice.</title>
        <authorList>
            <person name="Navarre W."/>
            <person name="Wong E."/>
            <person name="Huang K."/>
            <person name="Tropini C."/>
            <person name="Ng K."/>
            <person name="Yu B."/>
        </authorList>
    </citation>
    <scope>NUCLEOTIDE SEQUENCE</scope>
    <source>
        <strain evidence="1">NM09_H32</strain>
    </source>
</reference>
<name>A0AC61R4X2_9FIRM</name>
<accession>A0AC61R4X2</accession>
<organism evidence="1 2">
    <name type="scientific">Dubosiella muris</name>
    <dbReference type="NCBI Taxonomy" id="3038133"/>
    <lineage>
        <taxon>Bacteria</taxon>
        <taxon>Bacillati</taxon>
        <taxon>Bacillota</taxon>
        <taxon>Erysipelotrichia</taxon>
        <taxon>Erysipelotrichales</taxon>
        <taxon>Erysipelotrichaceae</taxon>
        <taxon>Dubosiella</taxon>
    </lineage>
</organism>
<evidence type="ECO:0000313" key="1">
    <source>
        <dbReference type="EMBL" id="TGY64981.1"/>
    </source>
</evidence>
<keyword evidence="2" id="KW-1185">Reference proteome</keyword>
<evidence type="ECO:0000313" key="2">
    <source>
        <dbReference type="Proteomes" id="UP000308836"/>
    </source>
</evidence>
<comment type="caution">
    <text evidence="1">The sequence shown here is derived from an EMBL/GenBank/DDBJ whole genome shotgun (WGS) entry which is preliminary data.</text>
</comment>